<accession>A0A931A8L7</accession>
<evidence type="ECO:0000313" key="3">
    <source>
        <dbReference type="Proteomes" id="UP000605361"/>
    </source>
</evidence>
<keyword evidence="3" id="KW-1185">Reference proteome</keyword>
<sequence length="191" mass="21211">MTDNTDGSGWLLISVSTAGAAPTLRVQVWRKLRSLGALYLQQSVCLLPERQYTVQQVRRLLDRVHQQGGTGRMLRLTLTDQAEERQIIGEFDAARDAEYNEVLERLPAFRQELTHERERGRATYAEVEESEADLERFRAWMAKIAARDYFAAPAGATARAAIEEAAADLAAFEQDALAAEYPGGAAGSERP</sequence>
<dbReference type="RefSeq" id="WP_195894995.1">
    <property type="nucleotide sequence ID" value="NZ_JADOGI010000021.1"/>
</dbReference>
<proteinExistence type="predicted"/>
<evidence type="ECO:0000259" key="1">
    <source>
        <dbReference type="Pfam" id="PF20229"/>
    </source>
</evidence>
<comment type="caution">
    <text evidence="2">The sequence shown here is derived from an EMBL/GenBank/DDBJ whole genome shotgun (WGS) entry which is preliminary data.</text>
</comment>
<evidence type="ECO:0000313" key="2">
    <source>
        <dbReference type="EMBL" id="MBF8186018.1"/>
    </source>
</evidence>
<gene>
    <name evidence="2" type="ORF">ITP53_09720</name>
</gene>
<dbReference type="InterPro" id="IPR046858">
    <property type="entry name" value="ChrB_N"/>
</dbReference>
<dbReference type="EMBL" id="JADOGI010000021">
    <property type="protein sequence ID" value="MBF8186018.1"/>
    <property type="molecule type" value="Genomic_DNA"/>
</dbReference>
<dbReference type="AlphaFoldDB" id="A0A931A8L7"/>
<name>A0A931A8L7_9ACTN</name>
<protein>
    <recommendedName>
        <fullName evidence="1">ChrB N-terminal domain-containing protein</fullName>
    </recommendedName>
</protein>
<organism evidence="2 3">
    <name type="scientific">Nonomuraea cypriaca</name>
    <dbReference type="NCBI Taxonomy" id="1187855"/>
    <lineage>
        <taxon>Bacteria</taxon>
        <taxon>Bacillati</taxon>
        <taxon>Actinomycetota</taxon>
        <taxon>Actinomycetes</taxon>
        <taxon>Streptosporangiales</taxon>
        <taxon>Streptosporangiaceae</taxon>
        <taxon>Nonomuraea</taxon>
    </lineage>
</organism>
<reference evidence="2" key="1">
    <citation type="submission" date="2020-11" db="EMBL/GenBank/DDBJ databases">
        <title>Whole-genome analyses of Nonomuraea sp. K274.</title>
        <authorList>
            <person name="Veyisoglu A."/>
        </authorList>
    </citation>
    <scope>NUCLEOTIDE SEQUENCE</scope>
    <source>
        <strain evidence="2">K274</strain>
    </source>
</reference>
<dbReference type="Proteomes" id="UP000605361">
    <property type="component" value="Unassembled WGS sequence"/>
</dbReference>
<feature type="domain" description="ChrB N-terminal" evidence="1">
    <location>
        <begin position="25"/>
        <end position="176"/>
    </location>
</feature>
<dbReference type="Pfam" id="PF20229">
    <property type="entry name" value="ChrB_N"/>
    <property type="match status" value="1"/>
</dbReference>